<feature type="domain" description="HTH cro/C1-type" evidence="1">
    <location>
        <begin position="80"/>
        <end position="132"/>
    </location>
</feature>
<evidence type="ECO:0000259" key="1">
    <source>
        <dbReference type="PROSITE" id="PS50943"/>
    </source>
</evidence>
<sequence length="133" mass="15176">MLTINDISKSWVLLMPYLEAYKTKKQYEASKQLLRELMSLPTGERTVEIQSFAKTLAKQVAYYEQKHLAADNSADPKDILAYLIKANGLTQKDLPEIGSQSLVSKILNGERELTLEHIKALSKRFNVSINTWF</sequence>
<dbReference type="InterPro" id="IPR001387">
    <property type="entry name" value="Cro/C1-type_HTH"/>
</dbReference>
<dbReference type="SUPFAM" id="SSF47413">
    <property type="entry name" value="lambda repressor-like DNA-binding domains"/>
    <property type="match status" value="1"/>
</dbReference>
<keyword evidence="3" id="KW-1185">Reference proteome</keyword>
<dbReference type="PANTHER" id="PTHR40455">
    <property type="entry name" value="ANTITOXIN HIGA"/>
    <property type="match status" value="1"/>
</dbReference>
<protein>
    <submittedName>
        <fullName evidence="2">Transcriptional regulator</fullName>
    </submittedName>
</protein>
<comment type="caution">
    <text evidence="2">The sequence shown here is derived from an EMBL/GenBank/DDBJ whole genome shotgun (WGS) entry which is preliminary data.</text>
</comment>
<proteinExistence type="predicted"/>
<dbReference type="PANTHER" id="PTHR40455:SF1">
    <property type="entry name" value="ANTITOXIN HIGA"/>
    <property type="match status" value="1"/>
</dbReference>
<evidence type="ECO:0000313" key="3">
    <source>
        <dbReference type="Proteomes" id="UP000636949"/>
    </source>
</evidence>
<dbReference type="InterPro" id="IPR010982">
    <property type="entry name" value="Lambda_DNA-bd_dom_sf"/>
</dbReference>
<evidence type="ECO:0000313" key="2">
    <source>
        <dbReference type="EMBL" id="GGG00391.1"/>
    </source>
</evidence>
<dbReference type="PROSITE" id="PS50943">
    <property type="entry name" value="HTH_CROC1"/>
    <property type="match status" value="1"/>
</dbReference>
<dbReference type="EMBL" id="BMJS01000019">
    <property type="protein sequence ID" value="GGG00391.1"/>
    <property type="molecule type" value="Genomic_DNA"/>
</dbReference>
<dbReference type="InterPro" id="IPR039060">
    <property type="entry name" value="Antitox_HigA"/>
</dbReference>
<dbReference type="GO" id="GO:0006355">
    <property type="term" value="P:regulation of DNA-templated transcription"/>
    <property type="evidence" value="ECO:0007669"/>
    <property type="project" value="InterPro"/>
</dbReference>
<dbReference type="AlphaFoldDB" id="A0A8J2Z515"/>
<dbReference type="CDD" id="cd00093">
    <property type="entry name" value="HTH_XRE"/>
    <property type="match status" value="1"/>
</dbReference>
<name>A0A8J2Z515_9GAMM</name>
<dbReference type="GO" id="GO:0001046">
    <property type="term" value="F:core promoter sequence-specific DNA binding"/>
    <property type="evidence" value="ECO:0007669"/>
    <property type="project" value="TreeGrafter"/>
</dbReference>
<accession>A0A8J2Z515</accession>
<organism evidence="2 3">
    <name type="scientific">Cysteiniphilum litorale</name>
    <dbReference type="NCBI Taxonomy" id="2056700"/>
    <lineage>
        <taxon>Bacteria</taxon>
        <taxon>Pseudomonadati</taxon>
        <taxon>Pseudomonadota</taxon>
        <taxon>Gammaproteobacteria</taxon>
        <taxon>Thiotrichales</taxon>
        <taxon>Fastidiosibacteraceae</taxon>
        <taxon>Cysteiniphilum</taxon>
    </lineage>
</organism>
<reference evidence="2" key="2">
    <citation type="submission" date="2020-09" db="EMBL/GenBank/DDBJ databases">
        <authorList>
            <person name="Sun Q."/>
            <person name="Zhou Y."/>
        </authorList>
    </citation>
    <scope>NUCLEOTIDE SEQUENCE</scope>
    <source>
        <strain evidence="2">CGMCC 1.15758</strain>
    </source>
</reference>
<reference evidence="2" key="1">
    <citation type="journal article" date="2014" name="Int. J. Syst. Evol. Microbiol.">
        <title>Complete genome sequence of Corynebacterium casei LMG S-19264T (=DSM 44701T), isolated from a smear-ripened cheese.</title>
        <authorList>
            <consortium name="US DOE Joint Genome Institute (JGI-PGF)"/>
            <person name="Walter F."/>
            <person name="Albersmeier A."/>
            <person name="Kalinowski J."/>
            <person name="Ruckert C."/>
        </authorList>
    </citation>
    <scope>NUCLEOTIDE SEQUENCE</scope>
    <source>
        <strain evidence="2">CGMCC 1.15758</strain>
    </source>
</reference>
<dbReference type="Proteomes" id="UP000636949">
    <property type="component" value="Unassembled WGS sequence"/>
</dbReference>
<gene>
    <name evidence="2" type="ORF">GCM10010995_17130</name>
</gene>
<dbReference type="Gene3D" id="1.10.260.40">
    <property type="entry name" value="lambda repressor-like DNA-binding domains"/>
    <property type="match status" value="1"/>
</dbReference>
<dbReference type="OrthoDB" id="5771335at2"/>
<dbReference type="RefSeq" id="WP_150468945.1">
    <property type="nucleotide sequence ID" value="NZ_BMJS01000019.1"/>
</dbReference>
<dbReference type="SMART" id="SM00530">
    <property type="entry name" value="HTH_XRE"/>
    <property type="match status" value="1"/>
</dbReference>
<dbReference type="Pfam" id="PF01381">
    <property type="entry name" value="HTH_3"/>
    <property type="match status" value="1"/>
</dbReference>